<feature type="region of interest" description="Disordered" evidence="1">
    <location>
        <begin position="1"/>
        <end position="22"/>
    </location>
</feature>
<organism evidence="2 3">
    <name type="scientific">Grus japonensis</name>
    <name type="common">Japanese crane</name>
    <name type="synonym">Red-crowned crane</name>
    <dbReference type="NCBI Taxonomy" id="30415"/>
    <lineage>
        <taxon>Eukaryota</taxon>
        <taxon>Metazoa</taxon>
        <taxon>Chordata</taxon>
        <taxon>Craniata</taxon>
        <taxon>Vertebrata</taxon>
        <taxon>Euteleostomi</taxon>
        <taxon>Archelosauria</taxon>
        <taxon>Archosauria</taxon>
        <taxon>Dinosauria</taxon>
        <taxon>Saurischia</taxon>
        <taxon>Theropoda</taxon>
        <taxon>Coelurosauria</taxon>
        <taxon>Aves</taxon>
        <taxon>Neognathae</taxon>
        <taxon>Neoaves</taxon>
        <taxon>Gruiformes</taxon>
        <taxon>Gruidae</taxon>
        <taxon>Grus</taxon>
    </lineage>
</organism>
<feature type="compositionally biased region" description="Basic residues" evidence="1">
    <location>
        <begin position="1"/>
        <end position="10"/>
    </location>
</feature>
<keyword evidence="3" id="KW-1185">Reference proteome</keyword>
<evidence type="ECO:0000313" key="3">
    <source>
        <dbReference type="Proteomes" id="UP001623348"/>
    </source>
</evidence>
<evidence type="ECO:0000313" key="2">
    <source>
        <dbReference type="EMBL" id="GAB0197123.1"/>
    </source>
</evidence>
<gene>
    <name evidence="2" type="ORF">GRJ2_002177600</name>
</gene>
<dbReference type="AlphaFoldDB" id="A0ABC9XHG0"/>
<evidence type="ECO:0000256" key="1">
    <source>
        <dbReference type="SAM" id="MobiDB-lite"/>
    </source>
</evidence>
<proteinExistence type="predicted"/>
<protein>
    <submittedName>
        <fullName evidence="2">Uncharacterized protein</fullName>
    </submittedName>
</protein>
<sequence>MNKTGSRKARIQYAEDSPMDPKSKTLLSELRETAQLQQAPLGNIHLAIMKTKGLEQKNSFWQIISKE</sequence>
<accession>A0ABC9XHG0</accession>
<dbReference type="EMBL" id="BAAFJT010000016">
    <property type="protein sequence ID" value="GAB0197123.1"/>
    <property type="molecule type" value="Genomic_DNA"/>
</dbReference>
<name>A0ABC9XHG0_GRUJA</name>
<comment type="caution">
    <text evidence="2">The sequence shown here is derived from an EMBL/GenBank/DDBJ whole genome shotgun (WGS) entry which is preliminary data.</text>
</comment>
<reference evidence="2 3" key="1">
    <citation type="submission" date="2024-06" db="EMBL/GenBank/DDBJ databases">
        <title>The draft genome of Grus japonensis, version 3.</title>
        <authorList>
            <person name="Nabeshima K."/>
            <person name="Suzuki S."/>
            <person name="Onuma M."/>
        </authorList>
    </citation>
    <scope>NUCLEOTIDE SEQUENCE [LARGE SCALE GENOMIC DNA]</scope>
    <source>
        <strain evidence="2 3">451A</strain>
    </source>
</reference>
<dbReference type="Proteomes" id="UP001623348">
    <property type="component" value="Unassembled WGS sequence"/>
</dbReference>